<dbReference type="GO" id="GO:0005794">
    <property type="term" value="C:Golgi apparatus"/>
    <property type="evidence" value="ECO:0007669"/>
    <property type="project" value="TreeGrafter"/>
</dbReference>
<feature type="region of interest" description="Disordered" evidence="6">
    <location>
        <begin position="76"/>
        <end position="219"/>
    </location>
</feature>
<feature type="domain" description="GOST seven transmembrane" evidence="9">
    <location>
        <begin position="381"/>
        <end position="630"/>
    </location>
</feature>
<dbReference type="InterPro" id="IPR053937">
    <property type="entry name" value="GOST_TM"/>
</dbReference>
<gene>
    <name evidence="10" type="ORF">IV203_000452</name>
</gene>
<evidence type="ECO:0000256" key="4">
    <source>
        <dbReference type="ARBA" id="ARBA00022989"/>
    </source>
</evidence>
<evidence type="ECO:0000256" key="3">
    <source>
        <dbReference type="ARBA" id="ARBA00022729"/>
    </source>
</evidence>
<evidence type="ECO:0000256" key="8">
    <source>
        <dbReference type="SAM" id="SignalP"/>
    </source>
</evidence>
<evidence type="ECO:0000256" key="5">
    <source>
        <dbReference type="ARBA" id="ARBA00023136"/>
    </source>
</evidence>
<dbReference type="PANTHER" id="PTHR21229">
    <property type="entry name" value="LUNG SEVEN TRANSMEMBRANE RECEPTOR"/>
    <property type="match status" value="1"/>
</dbReference>
<sequence>MTSRSSTTTPWLLSLLVSLLVTLFQYPVIVQSEIIQLDVLIDASNDEVHFVRGYLQAPASIDLSAVTFLTTSEPEFLYGDDDFTNDNNMNDDSTDDTTNEDGGGEDDDQENNEEEDGERPQPETDAPTSQPIVTDAPTVAPVPETDPPVADTNTEAEGTEPQDSTPAPPTEDVPTDGSNADASGEPEGEGTDTNDNETPPGDNDNSSGGDGGDDNGGNRRMQRLVVEQQSKFHYPRVLDDGSAKQIMDIVLFMVPEDCKKDSWGTCDWAKLGVGTYDEMMEGGQSYCCSADTAGRGLCNSDDIGTIIIDHAVFRGEHRKVPVPQSTDQSFVIEDPKFDIESSGDYVLVISNCNDYGLDVLALGNMEWKSVMGYLPGDMFDLMLFYGALTAFYFFLALWYYCGMRIYQDAAIPIQKYILATMIVGFLEVLFRTADFASWNSNGLRSDVVMYTAMSLGVLKRGVSRCLGVMVAMGWGVVRESLGSALSRIIVLGLLYSGLTLARDFFIVAAEDVQTITMSTKYYELMDFAWILTMLVIFINLIFYFWIISSLNSTTEYLRNMNQTSKLKRHLKLRCLILISLMIVAIWLIVYIVQAMTLMLTQNLVWILEAVMHVNYLFILVGVSILWRPNSHAKDYAMQMELPSSGDDENELELSCVVPSAGDDMGDYDGNDPDHRNGIQVDNAVLG</sequence>
<feature type="transmembrane region" description="Helical" evidence="7">
    <location>
        <begin position="382"/>
        <end position="401"/>
    </location>
</feature>
<dbReference type="Pfam" id="PF06814">
    <property type="entry name" value="GOST_TM"/>
    <property type="match status" value="1"/>
</dbReference>
<evidence type="ECO:0000256" key="1">
    <source>
        <dbReference type="ARBA" id="ARBA00004141"/>
    </source>
</evidence>
<keyword evidence="2 7" id="KW-0812">Transmembrane</keyword>
<feature type="compositionally biased region" description="Acidic residues" evidence="6">
    <location>
        <begin position="92"/>
        <end position="117"/>
    </location>
</feature>
<feature type="transmembrane region" description="Helical" evidence="7">
    <location>
        <begin position="450"/>
        <end position="476"/>
    </location>
</feature>
<dbReference type="InterPro" id="IPR009637">
    <property type="entry name" value="GPR107/GPR108-like"/>
</dbReference>
<feature type="transmembrane region" description="Helical" evidence="7">
    <location>
        <begin position="572"/>
        <end position="592"/>
    </location>
</feature>
<evidence type="ECO:0000256" key="6">
    <source>
        <dbReference type="SAM" id="MobiDB-lite"/>
    </source>
</evidence>
<name>A0A9K3PQP6_9STRA</name>
<dbReference type="AlphaFoldDB" id="A0A9K3PQP6"/>
<keyword evidence="11" id="KW-1185">Reference proteome</keyword>
<keyword evidence="3 8" id="KW-0732">Signal</keyword>
<reference evidence="10" key="1">
    <citation type="journal article" date="2021" name="Sci. Rep.">
        <title>Diploid genomic architecture of Nitzschia inconspicua, an elite biomass production diatom.</title>
        <authorList>
            <person name="Oliver A."/>
            <person name="Podell S."/>
            <person name="Pinowska A."/>
            <person name="Traller J.C."/>
            <person name="Smith S.R."/>
            <person name="McClure R."/>
            <person name="Beliaev A."/>
            <person name="Bohutskyi P."/>
            <person name="Hill E.A."/>
            <person name="Rabines A."/>
            <person name="Zheng H."/>
            <person name="Allen L.Z."/>
            <person name="Kuo A."/>
            <person name="Grigoriev I.V."/>
            <person name="Allen A.E."/>
            <person name="Hazlebeck D."/>
            <person name="Allen E.E."/>
        </authorList>
    </citation>
    <scope>NUCLEOTIDE SEQUENCE</scope>
    <source>
        <strain evidence="10">Hildebrandi</strain>
    </source>
</reference>
<feature type="compositionally biased region" description="Polar residues" evidence="6">
    <location>
        <begin position="151"/>
        <end position="165"/>
    </location>
</feature>
<feature type="signal peptide" evidence="8">
    <location>
        <begin position="1"/>
        <end position="32"/>
    </location>
</feature>
<organism evidence="10 11">
    <name type="scientific">Nitzschia inconspicua</name>
    <dbReference type="NCBI Taxonomy" id="303405"/>
    <lineage>
        <taxon>Eukaryota</taxon>
        <taxon>Sar</taxon>
        <taxon>Stramenopiles</taxon>
        <taxon>Ochrophyta</taxon>
        <taxon>Bacillariophyta</taxon>
        <taxon>Bacillariophyceae</taxon>
        <taxon>Bacillariophycidae</taxon>
        <taxon>Bacillariales</taxon>
        <taxon>Bacillariaceae</taxon>
        <taxon>Nitzschia</taxon>
    </lineage>
</organism>
<evidence type="ECO:0000313" key="11">
    <source>
        <dbReference type="Proteomes" id="UP000693970"/>
    </source>
</evidence>
<protein>
    <submittedName>
        <fullName evidence="10">Seven transmembrane receptor</fullName>
    </submittedName>
</protein>
<dbReference type="OrthoDB" id="19932at2759"/>
<dbReference type="Proteomes" id="UP000693970">
    <property type="component" value="Unassembled WGS sequence"/>
</dbReference>
<dbReference type="EMBL" id="JAGRRH010000015">
    <property type="protein sequence ID" value="KAG7355766.1"/>
    <property type="molecule type" value="Genomic_DNA"/>
</dbReference>
<dbReference type="GO" id="GO:0016020">
    <property type="term" value="C:membrane"/>
    <property type="evidence" value="ECO:0007669"/>
    <property type="project" value="UniProtKB-SubCell"/>
</dbReference>
<evidence type="ECO:0000256" key="2">
    <source>
        <dbReference type="ARBA" id="ARBA00022692"/>
    </source>
</evidence>
<keyword evidence="10" id="KW-0675">Receptor</keyword>
<reference evidence="10" key="2">
    <citation type="submission" date="2021-04" db="EMBL/GenBank/DDBJ databases">
        <authorList>
            <person name="Podell S."/>
        </authorList>
    </citation>
    <scope>NUCLEOTIDE SEQUENCE</scope>
    <source>
        <strain evidence="10">Hildebrandi</strain>
    </source>
</reference>
<feature type="compositionally biased region" description="Acidic residues" evidence="6">
    <location>
        <begin position="184"/>
        <end position="195"/>
    </location>
</feature>
<feature type="transmembrane region" description="Helical" evidence="7">
    <location>
        <begin position="527"/>
        <end position="551"/>
    </location>
</feature>
<evidence type="ECO:0000313" key="10">
    <source>
        <dbReference type="EMBL" id="KAG7355766.1"/>
    </source>
</evidence>
<feature type="transmembrane region" description="Helical" evidence="7">
    <location>
        <begin position="413"/>
        <end position="430"/>
    </location>
</feature>
<keyword evidence="4 7" id="KW-1133">Transmembrane helix</keyword>
<proteinExistence type="predicted"/>
<feature type="transmembrane region" description="Helical" evidence="7">
    <location>
        <begin position="488"/>
        <end position="507"/>
    </location>
</feature>
<comment type="subcellular location">
    <subcellularLocation>
        <location evidence="1">Membrane</location>
        <topology evidence="1">Multi-pass membrane protein</topology>
    </subcellularLocation>
</comment>
<comment type="caution">
    <text evidence="10">The sequence shown here is derived from an EMBL/GenBank/DDBJ whole genome shotgun (WGS) entry which is preliminary data.</text>
</comment>
<accession>A0A9K3PQP6</accession>
<keyword evidence="5 7" id="KW-0472">Membrane</keyword>
<evidence type="ECO:0000256" key="7">
    <source>
        <dbReference type="SAM" id="Phobius"/>
    </source>
</evidence>
<dbReference type="PANTHER" id="PTHR21229:SF1">
    <property type="entry name" value="GH17801P"/>
    <property type="match status" value="1"/>
</dbReference>
<feature type="transmembrane region" description="Helical" evidence="7">
    <location>
        <begin position="604"/>
        <end position="626"/>
    </location>
</feature>
<evidence type="ECO:0000259" key="9">
    <source>
        <dbReference type="Pfam" id="PF06814"/>
    </source>
</evidence>
<feature type="chain" id="PRO_5039928460" evidence="8">
    <location>
        <begin position="33"/>
        <end position="686"/>
    </location>
</feature>